<dbReference type="Proteomes" id="UP000050668">
    <property type="component" value="Unassembled WGS sequence"/>
</dbReference>
<organism evidence="2 3">
    <name type="scientific">Lysinibacillus contaminans</name>
    <dbReference type="NCBI Taxonomy" id="1293441"/>
    <lineage>
        <taxon>Bacteria</taxon>
        <taxon>Bacillati</taxon>
        <taxon>Bacillota</taxon>
        <taxon>Bacilli</taxon>
        <taxon>Bacillales</taxon>
        <taxon>Bacillaceae</taxon>
        <taxon>Lysinibacillus</taxon>
    </lineage>
</organism>
<gene>
    <name evidence="2" type="ORF">AEA09_11220</name>
</gene>
<dbReference type="PANTHER" id="PTHR22642">
    <property type="entry name" value="IMIDAZOLONEPROPIONASE"/>
    <property type="match status" value="1"/>
</dbReference>
<reference evidence="3" key="1">
    <citation type="submission" date="2015-07" db="EMBL/GenBank/DDBJ databases">
        <title>Fjat-14205 dsm 2895.</title>
        <authorList>
            <person name="Liu B."/>
            <person name="Wang J."/>
            <person name="Zhu Y."/>
            <person name="Liu G."/>
            <person name="Chen Q."/>
            <person name="Chen Z."/>
            <person name="Lan J."/>
            <person name="Che J."/>
            <person name="Ge C."/>
            <person name="Shi H."/>
            <person name="Pan Z."/>
            <person name="Liu X."/>
        </authorList>
    </citation>
    <scope>NUCLEOTIDE SEQUENCE [LARGE SCALE GENOMIC DNA]</scope>
    <source>
        <strain evidence="3">DSM 25560</strain>
    </source>
</reference>
<dbReference type="Pfam" id="PF07969">
    <property type="entry name" value="Amidohydro_3"/>
    <property type="match status" value="1"/>
</dbReference>
<dbReference type="SUPFAM" id="SSF51556">
    <property type="entry name" value="Metallo-dependent hydrolases"/>
    <property type="match status" value="1"/>
</dbReference>
<dbReference type="SUPFAM" id="SSF51338">
    <property type="entry name" value="Composite domain of metallo-dependent hydrolases"/>
    <property type="match status" value="1"/>
</dbReference>
<dbReference type="InterPro" id="IPR013108">
    <property type="entry name" value="Amidohydro_3"/>
</dbReference>
<dbReference type="InterPro" id="IPR011059">
    <property type="entry name" value="Metal-dep_hydrolase_composite"/>
</dbReference>
<dbReference type="InterPro" id="IPR032466">
    <property type="entry name" value="Metal_Hydrolase"/>
</dbReference>
<comment type="caution">
    <text evidence="2">The sequence shown here is derived from an EMBL/GenBank/DDBJ whole genome shotgun (WGS) entry which is preliminary data.</text>
</comment>
<sequence>MFCSSFVGSGSVLASGNALSADLILKNGSVYTVDENRSIAKAVAVKDGEIVYVGDNKGVEAFKGNDTKEIDLKGKMVIPGIIDTHSHMYAKSEELFWIDLNPSNTMKKYASDIKKFHKKNPNLEQLRGVGWDKSLIQKESESRKLAPKKLLDEVVSDLPVVMIDNDHHTIWVNSKALELAGIDKDTPNPQGGFIERDPVTGEPTGIIREFTAIALLVKGLPEPYFTVEQNKMGILAFQEMAAERGTTSVFIPLAGESPHETLLDALKELDKEGKLTLRYEIALWADETKGPEQIERFKKLRDGHQGKLYNANSIKIFADDEEYKSTWKQDHLEKVVAAADKEGFRVFVHAFGSGVNATLDAFEEAAGQNGTRDSRHVITHLPNPSDEEMKRLKELRVIPSPQPGSYWGVARMKSYFEMGIPVSSSSDFPVNEFWPMDGIQGGMIAKDEEGNLKPEENASLDQMITSYTLNGAHLMFRENETGSIEVGKKADLVVLEKNLFEVPVEEISDTKILMTFFEGQEVFHR</sequence>
<dbReference type="Gene3D" id="3.20.20.140">
    <property type="entry name" value="Metal-dependent hydrolases"/>
    <property type="match status" value="1"/>
</dbReference>
<name>A0ABR5K4P0_9BACI</name>
<protein>
    <recommendedName>
        <fullName evidence="1">Amidohydrolase 3 domain-containing protein</fullName>
    </recommendedName>
</protein>
<evidence type="ECO:0000313" key="3">
    <source>
        <dbReference type="Proteomes" id="UP000050668"/>
    </source>
</evidence>
<feature type="domain" description="Amidohydrolase 3" evidence="1">
    <location>
        <begin position="68"/>
        <end position="523"/>
    </location>
</feature>
<dbReference type="EMBL" id="LGRV01000003">
    <property type="protein sequence ID" value="KOS69836.1"/>
    <property type="molecule type" value="Genomic_DNA"/>
</dbReference>
<evidence type="ECO:0000313" key="2">
    <source>
        <dbReference type="EMBL" id="KOS69836.1"/>
    </source>
</evidence>
<dbReference type="Gene3D" id="3.10.310.70">
    <property type="match status" value="1"/>
</dbReference>
<accession>A0ABR5K4P0</accession>
<evidence type="ECO:0000259" key="1">
    <source>
        <dbReference type="Pfam" id="PF07969"/>
    </source>
</evidence>
<dbReference type="PANTHER" id="PTHR22642:SF2">
    <property type="entry name" value="PROTEIN LONG AFTER FAR-RED 3"/>
    <property type="match status" value="1"/>
</dbReference>
<proteinExistence type="predicted"/>
<dbReference type="Gene3D" id="2.30.40.10">
    <property type="entry name" value="Urease, subunit C, domain 1"/>
    <property type="match status" value="1"/>
</dbReference>
<dbReference type="InterPro" id="IPR033932">
    <property type="entry name" value="YtcJ-like"/>
</dbReference>
<keyword evidence="3" id="KW-1185">Reference proteome</keyword>
<dbReference type="CDD" id="cd01300">
    <property type="entry name" value="YtcJ_like"/>
    <property type="match status" value="1"/>
</dbReference>